<keyword evidence="5" id="KW-1003">Cell membrane</keyword>
<keyword evidence="4 5" id="KW-0472">Membrane</keyword>
<evidence type="ECO:0000259" key="6">
    <source>
        <dbReference type="PROSITE" id="PS51012"/>
    </source>
</evidence>
<accession>I4EM41</accession>
<evidence type="ECO:0000256" key="1">
    <source>
        <dbReference type="ARBA" id="ARBA00004141"/>
    </source>
</evidence>
<dbReference type="PROSITE" id="PS51012">
    <property type="entry name" value="ABC_TM2"/>
    <property type="match status" value="1"/>
</dbReference>
<keyword evidence="5" id="KW-0813">Transport</keyword>
<evidence type="ECO:0000313" key="7">
    <source>
        <dbReference type="EMBL" id="CCF85754.1"/>
    </source>
</evidence>
<feature type="transmembrane region" description="Helical" evidence="5">
    <location>
        <begin position="52"/>
        <end position="71"/>
    </location>
</feature>
<dbReference type="InterPro" id="IPR000412">
    <property type="entry name" value="ABC_2_transport"/>
</dbReference>
<comment type="caution">
    <text evidence="7">The sequence shown here is derived from an EMBL/GenBank/DDBJ whole genome shotgun (WGS) entry which is preliminary data.</text>
</comment>
<dbReference type="PANTHER" id="PTHR43229:SF2">
    <property type="entry name" value="NODULATION PROTEIN J"/>
    <property type="match status" value="1"/>
</dbReference>
<reference evidence="7 8" key="1">
    <citation type="journal article" date="2012" name="ISME J.">
        <title>Nitrification expanded: discovery, physiology and genomics of a nitrite-oxidizing bacterium from the phylum Chloroflexi.</title>
        <authorList>
            <person name="Sorokin D.Y."/>
            <person name="Lucker S."/>
            <person name="Vejmelkova D."/>
            <person name="Kostrikina N.A."/>
            <person name="Kleerebezem R."/>
            <person name="Rijpstra W.I."/>
            <person name="Damste J.S."/>
            <person name="Le Paslier D."/>
            <person name="Muyzer G."/>
            <person name="Wagner M."/>
            <person name="van Loosdrecht M.C."/>
            <person name="Daims H."/>
        </authorList>
    </citation>
    <scope>NUCLEOTIDE SEQUENCE [LARGE SCALE GENOMIC DNA]</scope>
    <source>
        <strain evidence="8">none</strain>
    </source>
</reference>
<dbReference type="InterPro" id="IPR047817">
    <property type="entry name" value="ABC2_TM_bact-type"/>
</dbReference>
<gene>
    <name evidence="7" type="ORF">NITHO_5600004</name>
</gene>
<dbReference type="OrthoDB" id="9788252at2"/>
<dbReference type="RefSeq" id="WP_008480912.1">
    <property type="nucleotide sequence ID" value="NZ_CAGS01000513.1"/>
</dbReference>
<feature type="domain" description="ABC transmembrane type-2" evidence="6">
    <location>
        <begin position="50"/>
        <end position="278"/>
    </location>
</feature>
<dbReference type="GO" id="GO:0140359">
    <property type="term" value="F:ABC-type transporter activity"/>
    <property type="evidence" value="ECO:0007669"/>
    <property type="project" value="InterPro"/>
</dbReference>
<evidence type="ECO:0000256" key="2">
    <source>
        <dbReference type="ARBA" id="ARBA00022692"/>
    </source>
</evidence>
<dbReference type="Proteomes" id="UP000004221">
    <property type="component" value="Unassembled WGS sequence"/>
</dbReference>
<evidence type="ECO:0000256" key="5">
    <source>
        <dbReference type="RuleBase" id="RU361157"/>
    </source>
</evidence>
<protein>
    <recommendedName>
        <fullName evidence="5">Transport permease protein</fullName>
    </recommendedName>
</protein>
<comment type="similarity">
    <text evidence="5">Belongs to the ABC-2 integral membrane protein family.</text>
</comment>
<proteinExistence type="inferred from homology"/>
<feature type="transmembrane region" description="Helical" evidence="5">
    <location>
        <begin position="161"/>
        <end position="191"/>
    </location>
</feature>
<dbReference type="AlphaFoldDB" id="I4EM41"/>
<feature type="transmembrane region" description="Helical" evidence="5">
    <location>
        <begin position="91"/>
        <end position="109"/>
    </location>
</feature>
<dbReference type="GO" id="GO:0043190">
    <property type="term" value="C:ATP-binding cassette (ABC) transporter complex"/>
    <property type="evidence" value="ECO:0007669"/>
    <property type="project" value="InterPro"/>
</dbReference>
<keyword evidence="2 5" id="KW-0812">Transmembrane</keyword>
<keyword evidence="3 5" id="KW-1133">Transmembrane helix</keyword>
<dbReference type="PANTHER" id="PTHR43229">
    <property type="entry name" value="NODULATION PROTEIN J"/>
    <property type="match status" value="1"/>
</dbReference>
<feature type="transmembrane region" description="Helical" evidence="5">
    <location>
        <begin position="130"/>
        <end position="155"/>
    </location>
</feature>
<keyword evidence="8" id="KW-1185">Reference proteome</keyword>
<comment type="caution">
    <text evidence="5">Lacks conserved residue(s) required for the propagation of feature annotation.</text>
</comment>
<dbReference type="PRINTS" id="PR00164">
    <property type="entry name" value="ABC2TRNSPORT"/>
</dbReference>
<evidence type="ECO:0000313" key="8">
    <source>
        <dbReference type="Proteomes" id="UP000004221"/>
    </source>
</evidence>
<sequence>MTSGNCVDARAVLVEPLVRRPSLFEQVTAYIQGALVVAEIEIRKLRHDPTELFTRAVQPALWLVVFGQALSHIRAIPTGNIDYLTFMTPGILAQSLMFISIFYGLTIIWDRDQGILSKFLAMPVPRSSFVTGKALGAGVRALSQAFVIFILALLLGVKLHWSVLGVIGSLLTVVVGASFFATVSFLVAIGLKTRERFMGFGQVITMPLFFASNAIYPISIMPGWLQVISRVNPLTYIVDLLRGYLVTGSTPGALLDWSLLLLALVIVQVIAGRTYHRVVL</sequence>
<feature type="transmembrane region" description="Helical" evidence="5">
    <location>
        <begin position="203"/>
        <end position="225"/>
    </location>
</feature>
<evidence type="ECO:0000256" key="4">
    <source>
        <dbReference type="ARBA" id="ARBA00023136"/>
    </source>
</evidence>
<dbReference type="PIRSF" id="PIRSF006648">
    <property type="entry name" value="DrrB"/>
    <property type="match status" value="1"/>
</dbReference>
<evidence type="ECO:0000256" key="3">
    <source>
        <dbReference type="ARBA" id="ARBA00022989"/>
    </source>
</evidence>
<dbReference type="EMBL" id="CAGS01000513">
    <property type="protein sequence ID" value="CCF85754.1"/>
    <property type="molecule type" value="Genomic_DNA"/>
</dbReference>
<dbReference type="InterPro" id="IPR013525">
    <property type="entry name" value="ABC2_TM"/>
</dbReference>
<organism evidence="7 8">
    <name type="scientific">Nitrolancea hollandica Lb</name>
    <dbReference type="NCBI Taxonomy" id="1129897"/>
    <lineage>
        <taxon>Bacteria</taxon>
        <taxon>Pseudomonadati</taxon>
        <taxon>Thermomicrobiota</taxon>
        <taxon>Thermomicrobia</taxon>
        <taxon>Sphaerobacterales</taxon>
        <taxon>Sphaerobacterineae</taxon>
        <taxon>Sphaerobacteraceae</taxon>
        <taxon>Nitrolancea</taxon>
    </lineage>
</organism>
<name>I4EM41_9BACT</name>
<comment type="subcellular location">
    <subcellularLocation>
        <location evidence="5">Cell membrane</location>
        <topology evidence="5">Multi-pass membrane protein</topology>
    </subcellularLocation>
    <subcellularLocation>
        <location evidence="1">Membrane</location>
        <topology evidence="1">Multi-pass membrane protein</topology>
    </subcellularLocation>
</comment>
<dbReference type="InterPro" id="IPR051784">
    <property type="entry name" value="Nod_factor_ABC_transporter"/>
</dbReference>
<dbReference type="Pfam" id="PF01061">
    <property type="entry name" value="ABC2_membrane"/>
    <property type="match status" value="1"/>
</dbReference>